<evidence type="ECO:0000313" key="2">
    <source>
        <dbReference type="Proteomes" id="UP000064525"/>
    </source>
</evidence>
<protein>
    <submittedName>
        <fullName evidence="1">Uncharacterized protein</fullName>
    </submittedName>
</protein>
<sequence length="85" mass="9346">MCECGLSIESAQYFFIALTPLLLARAILNPASKAQNTDSKELRDVPPPRLINSALLGMCRLENKLILFLPNCFGGSLLVIARNKQ</sequence>
<name>A0A0S4PWH0_9HELI</name>
<reference evidence="2" key="1">
    <citation type="submission" date="2015-11" db="EMBL/GenBank/DDBJ databases">
        <authorList>
            <person name="Anvar S.Y."/>
        </authorList>
    </citation>
    <scope>NUCLEOTIDE SEQUENCE [LARGE SCALE GENOMIC DNA]</scope>
</reference>
<accession>A0A0S4PWH0</accession>
<dbReference type="RefSeq" id="WP_231944732.1">
    <property type="nucleotide sequence ID" value="NZ_CAJTQN010000003.1"/>
</dbReference>
<dbReference type="EMBL" id="LN907858">
    <property type="protein sequence ID" value="CUU40086.1"/>
    <property type="molecule type" value="Genomic_DNA"/>
</dbReference>
<dbReference type="KEGG" id="hty:BN2458_PEG1201"/>
<dbReference type="AlphaFoldDB" id="A0A0S4PWH0"/>
<organism evidence="1 2">
    <name type="scientific">Helicobacter typhlonius</name>
    <dbReference type="NCBI Taxonomy" id="76936"/>
    <lineage>
        <taxon>Bacteria</taxon>
        <taxon>Pseudomonadati</taxon>
        <taxon>Campylobacterota</taxon>
        <taxon>Epsilonproteobacteria</taxon>
        <taxon>Campylobacterales</taxon>
        <taxon>Helicobacteraceae</taxon>
        <taxon>Helicobacter</taxon>
    </lineage>
</organism>
<dbReference type="PATRIC" id="fig|76936.10.peg.1174"/>
<proteinExistence type="predicted"/>
<gene>
    <name evidence="1" type="ORF">BN2458_PEG1201</name>
</gene>
<evidence type="ECO:0000313" key="1">
    <source>
        <dbReference type="EMBL" id="CUU40086.1"/>
    </source>
</evidence>
<dbReference type="Proteomes" id="UP000064525">
    <property type="component" value="Chromosome I"/>
</dbReference>
<dbReference type="GeneID" id="78152328"/>